<reference evidence="1 2" key="1">
    <citation type="submission" date="2022-03" db="EMBL/GenBank/DDBJ databases">
        <authorList>
            <person name="Nunn A."/>
            <person name="Chopra R."/>
            <person name="Nunn A."/>
            <person name="Contreras Garrido A."/>
        </authorList>
    </citation>
    <scope>NUCLEOTIDE SEQUENCE [LARGE SCALE GENOMIC DNA]</scope>
</reference>
<evidence type="ECO:0000313" key="1">
    <source>
        <dbReference type="EMBL" id="CAH2061280.1"/>
    </source>
</evidence>
<dbReference type="AlphaFoldDB" id="A0AAU9SC17"/>
<proteinExistence type="predicted"/>
<evidence type="ECO:0000313" key="2">
    <source>
        <dbReference type="Proteomes" id="UP000836841"/>
    </source>
</evidence>
<dbReference type="Proteomes" id="UP000836841">
    <property type="component" value="Chromosome 4"/>
</dbReference>
<gene>
    <name evidence="1" type="ORF">TAV2_LOCUS13918</name>
</gene>
<organism evidence="1 2">
    <name type="scientific">Thlaspi arvense</name>
    <name type="common">Field penny-cress</name>
    <dbReference type="NCBI Taxonomy" id="13288"/>
    <lineage>
        <taxon>Eukaryota</taxon>
        <taxon>Viridiplantae</taxon>
        <taxon>Streptophyta</taxon>
        <taxon>Embryophyta</taxon>
        <taxon>Tracheophyta</taxon>
        <taxon>Spermatophyta</taxon>
        <taxon>Magnoliopsida</taxon>
        <taxon>eudicotyledons</taxon>
        <taxon>Gunneridae</taxon>
        <taxon>Pentapetalae</taxon>
        <taxon>rosids</taxon>
        <taxon>malvids</taxon>
        <taxon>Brassicales</taxon>
        <taxon>Brassicaceae</taxon>
        <taxon>Thlaspideae</taxon>
        <taxon>Thlaspi</taxon>
    </lineage>
</organism>
<keyword evidence="2" id="KW-1185">Reference proteome</keyword>
<protein>
    <submittedName>
        <fullName evidence="1">Uncharacterized protein</fullName>
    </submittedName>
</protein>
<dbReference type="EMBL" id="OU466860">
    <property type="protein sequence ID" value="CAH2061280.1"/>
    <property type="molecule type" value="Genomic_DNA"/>
</dbReference>
<accession>A0AAU9SC17</accession>
<name>A0AAU9SC17_THLAR</name>
<sequence length="121" mass="13366">MIDDWAYSCSKILLESLPLAFYGVSSHFCDPIGLKGLQVGKLNKITRKHAIRNMAVPRQAEFTYEDLPGIVSLDSPAAYFYSTLALISSKDLGSKLTVLVFRRADSYCCQKPSQDILSSLG</sequence>